<keyword evidence="2" id="KW-0472">Membrane</keyword>
<keyword evidence="2" id="KW-0812">Transmembrane</keyword>
<evidence type="ECO:0000256" key="2">
    <source>
        <dbReference type="SAM" id="Phobius"/>
    </source>
</evidence>
<evidence type="ECO:0000313" key="4">
    <source>
        <dbReference type="EMBL" id="AXJ02361.1"/>
    </source>
</evidence>
<proteinExistence type="predicted"/>
<name>A0A345UPF9_9BACT</name>
<keyword evidence="3" id="KW-0732">Signal</keyword>
<feature type="transmembrane region" description="Helical" evidence="2">
    <location>
        <begin position="55"/>
        <end position="75"/>
    </location>
</feature>
<dbReference type="EMBL" id="CP027806">
    <property type="protein sequence ID" value="AXJ02361.1"/>
    <property type="molecule type" value="Genomic_DNA"/>
</dbReference>
<feature type="region of interest" description="Disordered" evidence="1">
    <location>
        <begin position="28"/>
        <end position="55"/>
    </location>
</feature>
<organism evidence="4 5">
    <name type="scientific">Cyclonatronum proteinivorum</name>
    <dbReference type="NCBI Taxonomy" id="1457365"/>
    <lineage>
        <taxon>Bacteria</taxon>
        <taxon>Pseudomonadati</taxon>
        <taxon>Balneolota</taxon>
        <taxon>Balneolia</taxon>
        <taxon>Balneolales</taxon>
        <taxon>Cyclonatronaceae</taxon>
        <taxon>Cyclonatronum</taxon>
    </lineage>
</organism>
<reference evidence="4 5" key="1">
    <citation type="submission" date="2018-03" db="EMBL/GenBank/DDBJ databases">
        <title>Phenotypic and genomic properties of Cyclonatronum proteinivorum gen. nov., sp. nov., a haloalkaliphilic bacteroidete from soda lakes possessing Na+-translocating rhodopsin.</title>
        <authorList>
            <person name="Toshchakov S.V."/>
            <person name="Korzhenkov A."/>
            <person name="Samarov N.I."/>
            <person name="Kublanov I.V."/>
            <person name="Muntyan M.S."/>
            <person name="Sorokin D.Y."/>
        </authorList>
    </citation>
    <scope>NUCLEOTIDE SEQUENCE [LARGE SCALE GENOMIC DNA]</scope>
    <source>
        <strain evidence="4 5">Omega</strain>
    </source>
</reference>
<dbReference type="RefSeq" id="WP_114985461.1">
    <property type="nucleotide sequence ID" value="NZ_CP027806.1"/>
</dbReference>
<gene>
    <name evidence="4" type="ORF">CYPRO_3126</name>
</gene>
<accession>A0A345UPF9</accession>
<evidence type="ECO:0000313" key="5">
    <source>
        <dbReference type="Proteomes" id="UP000254808"/>
    </source>
</evidence>
<keyword evidence="5" id="KW-1185">Reference proteome</keyword>
<protein>
    <submittedName>
        <fullName evidence="4">Uncharacterized protein</fullName>
    </submittedName>
</protein>
<evidence type="ECO:0000256" key="3">
    <source>
        <dbReference type="SAM" id="SignalP"/>
    </source>
</evidence>
<evidence type="ECO:0000256" key="1">
    <source>
        <dbReference type="SAM" id="MobiDB-lite"/>
    </source>
</evidence>
<dbReference type="Proteomes" id="UP000254808">
    <property type="component" value="Chromosome"/>
</dbReference>
<sequence>MKKFIASLVSMVVFALLLSIPADVQAQSQPRGDIWETQDNGNGPGGPPAPPGAPIQTPIGSGLGILLVAGGAYAVRRLRQQKEEE</sequence>
<keyword evidence="2" id="KW-1133">Transmembrane helix</keyword>
<dbReference type="NCBIfam" id="NF046080">
    <property type="entry name" value="PID_CTERM"/>
    <property type="match status" value="1"/>
</dbReference>
<dbReference type="KEGG" id="cprv:CYPRO_3126"/>
<feature type="chain" id="PRO_5016675465" evidence="3">
    <location>
        <begin position="27"/>
        <end position="85"/>
    </location>
</feature>
<feature type="signal peptide" evidence="3">
    <location>
        <begin position="1"/>
        <end position="26"/>
    </location>
</feature>
<dbReference type="AlphaFoldDB" id="A0A345UPF9"/>
<dbReference type="InterPro" id="IPR058207">
    <property type="entry name" value="PID_CTERM"/>
</dbReference>